<keyword evidence="1" id="KW-0472">Membrane</keyword>
<feature type="transmembrane region" description="Helical" evidence="1">
    <location>
        <begin position="153"/>
        <end position="180"/>
    </location>
</feature>
<dbReference type="InterPro" id="IPR025250">
    <property type="entry name" value="DUF4199"/>
</dbReference>
<keyword evidence="1" id="KW-0812">Transmembrane</keyword>
<evidence type="ECO:0000313" key="2">
    <source>
        <dbReference type="EMBL" id="MCP9290855.1"/>
    </source>
</evidence>
<dbReference type="EMBL" id="JANDBC010000001">
    <property type="protein sequence ID" value="MCP9290855.1"/>
    <property type="molecule type" value="Genomic_DNA"/>
</dbReference>
<comment type="caution">
    <text evidence="2">The sequence shown here is derived from an EMBL/GenBank/DDBJ whole genome shotgun (WGS) entry which is preliminary data.</text>
</comment>
<proteinExistence type="predicted"/>
<evidence type="ECO:0000256" key="1">
    <source>
        <dbReference type="SAM" id="Phobius"/>
    </source>
</evidence>
<organism evidence="2 3">
    <name type="scientific">Gracilimonas sediminicola</name>
    <dbReference type="NCBI Taxonomy" id="2952158"/>
    <lineage>
        <taxon>Bacteria</taxon>
        <taxon>Pseudomonadati</taxon>
        <taxon>Balneolota</taxon>
        <taxon>Balneolia</taxon>
        <taxon>Balneolales</taxon>
        <taxon>Balneolaceae</taxon>
        <taxon>Gracilimonas</taxon>
    </lineage>
</organism>
<accession>A0A9X2L239</accession>
<reference evidence="2" key="1">
    <citation type="submission" date="2022-06" db="EMBL/GenBank/DDBJ databases">
        <title>Gracilimonas sp. CAU 1638 isolated from sea sediment.</title>
        <authorList>
            <person name="Kim W."/>
        </authorList>
    </citation>
    <scope>NUCLEOTIDE SEQUENCE</scope>
    <source>
        <strain evidence="2">CAU 1638</strain>
    </source>
</reference>
<feature type="transmembrane region" description="Helical" evidence="1">
    <location>
        <begin position="53"/>
        <end position="74"/>
    </location>
</feature>
<dbReference type="Proteomes" id="UP001139125">
    <property type="component" value="Unassembled WGS sequence"/>
</dbReference>
<feature type="transmembrane region" description="Helical" evidence="1">
    <location>
        <begin position="12"/>
        <end position="33"/>
    </location>
</feature>
<name>A0A9X2L239_9BACT</name>
<dbReference type="RefSeq" id="WP_255133303.1">
    <property type="nucleotide sequence ID" value="NZ_JANDBC010000001.1"/>
</dbReference>
<keyword evidence="3" id="KW-1185">Reference proteome</keyword>
<keyword evidence="1" id="KW-1133">Transmembrane helix</keyword>
<gene>
    <name evidence="2" type="ORF">NM125_04550</name>
</gene>
<feature type="transmembrane region" description="Helical" evidence="1">
    <location>
        <begin position="86"/>
        <end position="111"/>
    </location>
</feature>
<protein>
    <submittedName>
        <fullName evidence="2">DUF4199 family protein</fullName>
    </submittedName>
</protein>
<evidence type="ECO:0000313" key="3">
    <source>
        <dbReference type="Proteomes" id="UP001139125"/>
    </source>
</evidence>
<sequence length="183" mass="19384">MENEQIQENPSYWNSVIIASLVVGIIVTAFAIIGGYMTLGSEPSGSFFSSAQLLGTIGCLVGAIGGVLANWHYAKEYDVTYKIGKGALIGLFVGLGATVVSVILGQIWNIIDPSFQQALVDWNIQNIEAMQMPAEAKEQAISGMENPNSAKNIGLQALFTFIGLGLLNVISGLIGAKIFASEE</sequence>
<dbReference type="Pfam" id="PF13858">
    <property type="entry name" value="DUF4199"/>
    <property type="match status" value="1"/>
</dbReference>
<dbReference type="AlphaFoldDB" id="A0A9X2L239"/>